<comment type="caution">
    <text evidence="4">The sequence shown here is derived from an EMBL/GenBank/DDBJ whole genome shotgun (WGS) entry which is preliminary data.</text>
</comment>
<accession>A0AAW2KWV7</accession>
<dbReference type="GO" id="GO:0005739">
    <property type="term" value="C:mitochondrion"/>
    <property type="evidence" value="ECO:0007669"/>
    <property type="project" value="TreeGrafter"/>
</dbReference>
<gene>
    <name evidence="4" type="ORF">Sradi_5946600</name>
</gene>
<dbReference type="Pfam" id="PF13041">
    <property type="entry name" value="PPR_2"/>
    <property type="match status" value="1"/>
</dbReference>
<evidence type="ECO:0008006" key="5">
    <source>
        <dbReference type="Google" id="ProtNLM"/>
    </source>
</evidence>
<comment type="similarity">
    <text evidence="1">Belongs to the PPR family. P subfamily.</text>
</comment>
<dbReference type="Gene3D" id="1.25.40.10">
    <property type="entry name" value="Tetratricopeptide repeat domain"/>
    <property type="match status" value="1"/>
</dbReference>
<evidence type="ECO:0000256" key="1">
    <source>
        <dbReference type="ARBA" id="ARBA00007626"/>
    </source>
</evidence>
<protein>
    <recommendedName>
        <fullName evidence="5">Pentatricopeptide repeat-containing protein</fullName>
    </recommendedName>
</protein>
<dbReference type="EMBL" id="JACGWJ010000027">
    <property type="protein sequence ID" value="KAL0310043.1"/>
    <property type="molecule type" value="Genomic_DNA"/>
</dbReference>
<dbReference type="AlphaFoldDB" id="A0AAW2KWV7"/>
<dbReference type="NCBIfam" id="TIGR00756">
    <property type="entry name" value="PPR"/>
    <property type="match status" value="1"/>
</dbReference>
<proteinExistence type="inferred from homology"/>
<name>A0AAW2KWV7_SESRA</name>
<dbReference type="GO" id="GO:0003729">
    <property type="term" value="F:mRNA binding"/>
    <property type="evidence" value="ECO:0007669"/>
    <property type="project" value="TreeGrafter"/>
</dbReference>
<reference evidence="4" key="1">
    <citation type="submission" date="2020-06" db="EMBL/GenBank/DDBJ databases">
        <authorList>
            <person name="Li T."/>
            <person name="Hu X."/>
            <person name="Zhang T."/>
            <person name="Song X."/>
            <person name="Zhang H."/>
            <person name="Dai N."/>
            <person name="Sheng W."/>
            <person name="Hou X."/>
            <person name="Wei L."/>
        </authorList>
    </citation>
    <scope>NUCLEOTIDE SEQUENCE</scope>
    <source>
        <strain evidence="4">G02</strain>
        <tissue evidence="4">Leaf</tissue>
    </source>
</reference>
<reference evidence="4" key="2">
    <citation type="journal article" date="2024" name="Plant">
        <title>Genomic evolution and insights into agronomic trait innovations of Sesamum species.</title>
        <authorList>
            <person name="Miao H."/>
            <person name="Wang L."/>
            <person name="Qu L."/>
            <person name="Liu H."/>
            <person name="Sun Y."/>
            <person name="Le M."/>
            <person name="Wang Q."/>
            <person name="Wei S."/>
            <person name="Zheng Y."/>
            <person name="Lin W."/>
            <person name="Duan Y."/>
            <person name="Cao H."/>
            <person name="Xiong S."/>
            <person name="Wang X."/>
            <person name="Wei L."/>
            <person name="Li C."/>
            <person name="Ma Q."/>
            <person name="Ju M."/>
            <person name="Zhao R."/>
            <person name="Li G."/>
            <person name="Mu C."/>
            <person name="Tian Q."/>
            <person name="Mei H."/>
            <person name="Zhang T."/>
            <person name="Gao T."/>
            <person name="Zhang H."/>
        </authorList>
    </citation>
    <scope>NUCLEOTIDE SEQUENCE</scope>
    <source>
        <strain evidence="4">G02</strain>
    </source>
</reference>
<evidence type="ECO:0000313" key="4">
    <source>
        <dbReference type="EMBL" id="KAL0310043.1"/>
    </source>
</evidence>
<dbReference type="InterPro" id="IPR011990">
    <property type="entry name" value="TPR-like_helical_dom_sf"/>
</dbReference>
<keyword evidence="2" id="KW-0677">Repeat</keyword>
<dbReference type="PANTHER" id="PTHR47934">
    <property type="entry name" value="PENTATRICOPEPTIDE REPEAT-CONTAINING PROTEIN PET309, MITOCHONDRIAL"/>
    <property type="match status" value="1"/>
</dbReference>
<organism evidence="4">
    <name type="scientific">Sesamum radiatum</name>
    <name type="common">Black benniseed</name>
    <dbReference type="NCBI Taxonomy" id="300843"/>
    <lineage>
        <taxon>Eukaryota</taxon>
        <taxon>Viridiplantae</taxon>
        <taxon>Streptophyta</taxon>
        <taxon>Embryophyta</taxon>
        <taxon>Tracheophyta</taxon>
        <taxon>Spermatophyta</taxon>
        <taxon>Magnoliopsida</taxon>
        <taxon>eudicotyledons</taxon>
        <taxon>Gunneridae</taxon>
        <taxon>Pentapetalae</taxon>
        <taxon>asterids</taxon>
        <taxon>lamiids</taxon>
        <taxon>Lamiales</taxon>
        <taxon>Pedaliaceae</taxon>
        <taxon>Sesamum</taxon>
    </lineage>
</organism>
<dbReference type="InterPro" id="IPR051114">
    <property type="entry name" value="Mito_RNA_Proc_CCM1"/>
</dbReference>
<dbReference type="GO" id="GO:0007005">
    <property type="term" value="P:mitochondrion organization"/>
    <property type="evidence" value="ECO:0007669"/>
    <property type="project" value="TreeGrafter"/>
</dbReference>
<evidence type="ECO:0000256" key="3">
    <source>
        <dbReference type="PROSITE-ProRule" id="PRU00708"/>
    </source>
</evidence>
<dbReference type="GO" id="GO:0006396">
    <property type="term" value="P:RNA processing"/>
    <property type="evidence" value="ECO:0007669"/>
    <property type="project" value="TreeGrafter"/>
</dbReference>
<feature type="repeat" description="PPR" evidence="3">
    <location>
        <begin position="4"/>
        <end position="38"/>
    </location>
</feature>
<dbReference type="Pfam" id="PF01535">
    <property type="entry name" value="PPR"/>
    <property type="match status" value="1"/>
</dbReference>
<dbReference type="PROSITE" id="PS51375">
    <property type="entry name" value="PPR"/>
    <property type="match status" value="1"/>
</dbReference>
<dbReference type="PANTHER" id="PTHR47934:SF6">
    <property type="entry name" value="MITOCHONDRIAL GROUP I INTRON SPLICING FACTOR CCM1-RELATED"/>
    <property type="match status" value="1"/>
</dbReference>
<evidence type="ECO:0000256" key="2">
    <source>
        <dbReference type="ARBA" id="ARBA00022737"/>
    </source>
</evidence>
<dbReference type="InterPro" id="IPR002885">
    <property type="entry name" value="PPR_rpt"/>
</dbReference>
<sequence>MQLNSETYEIIIDGFVNNGDIDAACSLLNEMLDRNLNPRPPTLDKLICWFCKNGLYIKAVKLLGDVVIKDIAPGASTWRALIQGCDLAFNVEKIVNLTKNQLQFDNSSVQRS</sequence>